<evidence type="ECO:0000256" key="8">
    <source>
        <dbReference type="ARBA" id="ARBA00023012"/>
    </source>
</evidence>
<dbReference type="EC" id="2.7.13.3" evidence="2"/>
<evidence type="ECO:0000313" key="12">
    <source>
        <dbReference type="Proteomes" id="UP001161422"/>
    </source>
</evidence>
<dbReference type="AlphaFoldDB" id="A0AA37RP57"/>
<keyword evidence="12" id="KW-1185">Reference proteome</keyword>
<keyword evidence="9" id="KW-1133">Transmembrane helix</keyword>
<dbReference type="SMART" id="SM00387">
    <property type="entry name" value="HATPase_c"/>
    <property type="match status" value="1"/>
</dbReference>
<evidence type="ECO:0000256" key="1">
    <source>
        <dbReference type="ARBA" id="ARBA00000085"/>
    </source>
</evidence>
<dbReference type="Gene3D" id="1.10.287.130">
    <property type="match status" value="1"/>
</dbReference>
<evidence type="ECO:0000256" key="3">
    <source>
        <dbReference type="ARBA" id="ARBA00022553"/>
    </source>
</evidence>
<evidence type="ECO:0000256" key="4">
    <source>
        <dbReference type="ARBA" id="ARBA00022679"/>
    </source>
</evidence>
<dbReference type="GO" id="GO:0005524">
    <property type="term" value="F:ATP binding"/>
    <property type="evidence" value="ECO:0007669"/>
    <property type="project" value="UniProtKB-KW"/>
</dbReference>
<organism evidence="11 12">
    <name type="scientific">Paraferrimonas sedimenticola</name>
    <dbReference type="NCBI Taxonomy" id="375674"/>
    <lineage>
        <taxon>Bacteria</taxon>
        <taxon>Pseudomonadati</taxon>
        <taxon>Pseudomonadota</taxon>
        <taxon>Gammaproteobacteria</taxon>
        <taxon>Alteromonadales</taxon>
        <taxon>Ferrimonadaceae</taxon>
        <taxon>Paraferrimonas</taxon>
    </lineage>
</organism>
<dbReference type="Pfam" id="PF00512">
    <property type="entry name" value="HisKA"/>
    <property type="match status" value="1"/>
</dbReference>
<evidence type="ECO:0000313" key="11">
    <source>
        <dbReference type="EMBL" id="GLP94793.1"/>
    </source>
</evidence>
<keyword evidence="9" id="KW-0812">Transmembrane</keyword>
<comment type="catalytic activity">
    <reaction evidence="1">
        <text>ATP + protein L-histidine = ADP + protein N-phospho-L-histidine.</text>
        <dbReference type="EC" id="2.7.13.3"/>
    </reaction>
</comment>
<keyword evidence="3" id="KW-0597">Phosphoprotein</keyword>
<feature type="transmembrane region" description="Helical" evidence="9">
    <location>
        <begin position="146"/>
        <end position="165"/>
    </location>
</feature>
<dbReference type="PANTHER" id="PTHR43065:SF10">
    <property type="entry name" value="PEROXIDE STRESS-ACTIVATED HISTIDINE KINASE MAK3"/>
    <property type="match status" value="1"/>
</dbReference>
<feature type="transmembrane region" description="Helical" evidence="9">
    <location>
        <begin position="38"/>
        <end position="56"/>
    </location>
</feature>
<dbReference type="Gene3D" id="3.30.565.10">
    <property type="entry name" value="Histidine kinase-like ATPase, C-terminal domain"/>
    <property type="match status" value="1"/>
</dbReference>
<keyword evidence="8" id="KW-0902">Two-component regulatory system</keyword>
<dbReference type="SUPFAM" id="SSF47384">
    <property type="entry name" value="Homodimeric domain of signal transducing histidine kinase"/>
    <property type="match status" value="1"/>
</dbReference>
<keyword evidence="9" id="KW-0472">Membrane</keyword>
<dbReference type="RefSeq" id="WP_095506160.1">
    <property type="nucleotide sequence ID" value="NZ_BSNC01000001.1"/>
</dbReference>
<gene>
    <name evidence="11" type="ORF">GCM10007895_00990</name>
</gene>
<comment type="caution">
    <text evidence="11">The sequence shown here is derived from an EMBL/GenBank/DDBJ whole genome shotgun (WGS) entry which is preliminary data.</text>
</comment>
<evidence type="ECO:0000256" key="6">
    <source>
        <dbReference type="ARBA" id="ARBA00022777"/>
    </source>
</evidence>
<feature type="transmembrane region" description="Helical" evidence="9">
    <location>
        <begin position="6"/>
        <end position="26"/>
    </location>
</feature>
<feature type="transmembrane region" description="Helical" evidence="9">
    <location>
        <begin position="177"/>
        <end position="195"/>
    </location>
</feature>
<reference evidence="11" key="2">
    <citation type="submission" date="2023-01" db="EMBL/GenBank/DDBJ databases">
        <title>Draft genome sequence of Paraferrimonas sedimenticola strain NBRC 101628.</title>
        <authorList>
            <person name="Sun Q."/>
            <person name="Mori K."/>
        </authorList>
    </citation>
    <scope>NUCLEOTIDE SEQUENCE</scope>
    <source>
        <strain evidence="11">NBRC 101628</strain>
    </source>
</reference>
<dbReference type="InterPro" id="IPR005467">
    <property type="entry name" value="His_kinase_dom"/>
</dbReference>
<dbReference type="InterPro" id="IPR004358">
    <property type="entry name" value="Sig_transdc_His_kin-like_C"/>
</dbReference>
<feature type="transmembrane region" description="Helical" evidence="9">
    <location>
        <begin position="108"/>
        <end position="126"/>
    </location>
</feature>
<keyword evidence="6" id="KW-0418">Kinase</keyword>
<reference evidence="11" key="1">
    <citation type="journal article" date="2014" name="Int. J. Syst. Evol. Microbiol.">
        <title>Complete genome sequence of Corynebacterium casei LMG S-19264T (=DSM 44701T), isolated from a smear-ripened cheese.</title>
        <authorList>
            <consortium name="US DOE Joint Genome Institute (JGI-PGF)"/>
            <person name="Walter F."/>
            <person name="Albersmeier A."/>
            <person name="Kalinowski J."/>
            <person name="Ruckert C."/>
        </authorList>
    </citation>
    <scope>NUCLEOTIDE SEQUENCE</scope>
    <source>
        <strain evidence="11">NBRC 101628</strain>
    </source>
</reference>
<evidence type="ECO:0000256" key="7">
    <source>
        <dbReference type="ARBA" id="ARBA00022840"/>
    </source>
</evidence>
<dbReference type="SMART" id="SM00388">
    <property type="entry name" value="HisKA"/>
    <property type="match status" value="1"/>
</dbReference>
<evidence type="ECO:0000256" key="2">
    <source>
        <dbReference type="ARBA" id="ARBA00012438"/>
    </source>
</evidence>
<dbReference type="Pfam" id="PF02518">
    <property type="entry name" value="HATPase_c"/>
    <property type="match status" value="1"/>
</dbReference>
<accession>A0AA37RP57</accession>
<evidence type="ECO:0000256" key="9">
    <source>
        <dbReference type="SAM" id="Phobius"/>
    </source>
</evidence>
<feature type="transmembrane region" description="Helical" evidence="9">
    <location>
        <begin position="201"/>
        <end position="222"/>
    </location>
</feature>
<dbReference type="SUPFAM" id="SSF55874">
    <property type="entry name" value="ATPase domain of HSP90 chaperone/DNA topoisomerase II/histidine kinase"/>
    <property type="match status" value="1"/>
</dbReference>
<dbReference type="EMBL" id="BSNC01000001">
    <property type="protein sequence ID" value="GLP94793.1"/>
    <property type="molecule type" value="Genomic_DNA"/>
</dbReference>
<dbReference type="PANTHER" id="PTHR43065">
    <property type="entry name" value="SENSOR HISTIDINE KINASE"/>
    <property type="match status" value="1"/>
</dbReference>
<keyword evidence="5" id="KW-0547">Nucleotide-binding</keyword>
<sequence length="461" mass="51301">MNVSLIFIVYLIYGLAFFSIACAIAFRNVGFSNLAITKALPALAVFGLVHAVHEWSEMYWLLRHHHFDPSLWHVGQVWRVIKLVFSYLAMVWFAWLMIDISRVKRSHLFKSAIVAVLFSYVALMYRHWNLLDSQEYVSQAALITRWVFGFGASTLAGILLIVYGGNKQSKGLDGGRYFAYCGIALGCYGIAAGILKADYGLWVPMLRTTMALAMLVFLIQALKVFDEERERQIAAQLTRAMKAEKLNAIGQLTTGIAHEIKTPLANATLALDLVERQPSLEDAKPLLGRIKKSLSRASHISQEVLQFGRQKKTEFEAVDLSKVVASTLDLLAFRARQYRIINSVVEPVWVHGDPIKLEEVLVNLIGNAMDASEPGGRISLFVEQCDERVRLCVRDNGPGIEPHELEKAFTPFYTSKPAGQGTGLGLVISREIVEQHLGELSLENHASGLQAWVCLPGGSET</sequence>
<evidence type="ECO:0000259" key="10">
    <source>
        <dbReference type="PROSITE" id="PS50109"/>
    </source>
</evidence>
<dbReference type="InterPro" id="IPR036890">
    <property type="entry name" value="HATPase_C_sf"/>
</dbReference>
<dbReference type="Proteomes" id="UP001161422">
    <property type="component" value="Unassembled WGS sequence"/>
</dbReference>
<keyword evidence="4" id="KW-0808">Transferase</keyword>
<dbReference type="InterPro" id="IPR003594">
    <property type="entry name" value="HATPase_dom"/>
</dbReference>
<proteinExistence type="predicted"/>
<dbReference type="InterPro" id="IPR036097">
    <property type="entry name" value="HisK_dim/P_sf"/>
</dbReference>
<feature type="domain" description="Histidine kinase" evidence="10">
    <location>
        <begin position="255"/>
        <end position="459"/>
    </location>
</feature>
<dbReference type="GO" id="GO:0000155">
    <property type="term" value="F:phosphorelay sensor kinase activity"/>
    <property type="evidence" value="ECO:0007669"/>
    <property type="project" value="InterPro"/>
</dbReference>
<name>A0AA37RP57_9GAMM</name>
<dbReference type="PROSITE" id="PS50109">
    <property type="entry name" value="HIS_KIN"/>
    <property type="match status" value="1"/>
</dbReference>
<protein>
    <recommendedName>
        <fullName evidence="2">histidine kinase</fullName>
        <ecNumber evidence="2">2.7.13.3</ecNumber>
    </recommendedName>
</protein>
<evidence type="ECO:0000256" key="5">
    <source>
        <dbReference type="ARBA" id="ARBA00022741"/>
    </source>
</evidence>
<dbReference type="CDD" id="cd00082">
    <property type="entry name" value="HisKA"/>
    <property type="match status" value="1"/>
</dbReference>
<feature type="transmembrane region" description="Helical" evidence="9">
    <location>
        <begin position="76"/>
        <end position="96"/>
    </location>
</feature>
<keyword evidence="7" id="KW-0067">ATP-binding</keyword>
<dbReference type="InterPro" id="IPR003661">
    <property type="entry name" value="HisK_dim/P_dom"/>
</dbReference>
<dbReference type="CDD" id="cd00075">
    <property type="entry name" value="HATPase"/>
    <property type="match status" value="1"/>
</dbReference>
<dbReference type="PRINTS" id="PR00344">
    <property type="entry name" value="BCTRLSENSOR"/>
</dbReference>